<dbReference type="GO" id="GO:0016020">
    <property type="term" value="C:membrane"/>
    <property type="evidence" value="ECO:0007669"/>
    <property type="project" value="InterPro"/>
</dbReference>
<dbReference type="PANTHER" id="PTHR32089:SF112">
    <property type="entry name" value="LYSOZYME-LIKE PROTEIN-RELATED"/>
    <property type="match status" value="1"/>
</dbReference>
<dbReference type="SMART" id="SM00065">
    <property type="entry name" value="GAF"/>
    <property type="match status" value="1"/>
</dbReference>
<keyword evidence="1" id="KW-1133">Transmembrane helix</keyword>
<dbReference type="AlphaFoldDB" id="A0A081C039"/>
<dbReference type="CDD" id="cd06225">
    <property type="entry name" value="HAMP"/>
    <property type="match status" value="1"/>
</dbReference>
<name>A0A081C039_VECG1</name>
<protein>
    <submittedName>
        <fullName evidence="3">Two-component hybrid sensor and regulator</fullName>
    </submittedName>
</protein>
<dbReference type="InterPro" id="IPR029016">
    <property type="entry name" value="GAF-like_dom_sf"/>
</dbReference>
<accession>A0A081C039</accession>
<reference evidence="3 4" key="1">
    <citation type="journal article" date="2015" name="PeerJ">
        <title>First genomic representation of candidate bacterial phylum KSB3 points to enhanced environmental sensing as a trigger of wastewater bulking.</title>
        <authorList>
            <person name="Sekiguchi Y."/>
            <person name="Ohashi A."/>
            <person name="Parks D.H."/>
            <person name="Yamauchi T."/>
            <person name="Tyson G.W."/>
            <person name="Hugenholtz P."/>
        </authorList>
    </citation>
    <scope>NUCLEOTIDE SEQUENCE [LARGE SCALE GENOMIC DNA]</scope>
</reference>
<dbReference type="SUPFAM" id="SSF158472">
    <property type="entry name" value="HAMP domain-like"/>
    <property type="match status" value="1"/>
</dbReference>
<dbReference type="EMBL" id="DF820466">
    <property type="protein sequence ID" value="GAK57944.1"/>
    <property type="molecule type" value="Genomic_DNA"/>
</dbReference>
<keyword evidence="4" id="KW-1185">Reference proteome</keyword>
<dbReference type="STRING" id="1499967.U27_04916"/>
<sequence length="623" mass="69870">MLILLSVGGITLVSFLSFQRIEWLLVSIIETKVSPIIQNAELEREFSKVSAETNLLISNFTAQDEKVVRQQGTALLEIVRKNLTRSIVTNSEELRAVLEQFIDALQSLVEQGTKIIRISAMIQDIDAQLSEKLGQLEDMVSEKMLMLAMQGTNSEAFSLEQLVSMIPEYKNFHSQLNIQLIKSNQANAGLQIVENTYEDTIVALLNDFKAALGVITISGKEFEAIEGELRQLILTYQQEVVDLHAAMRTFQDRLTRFKQVQDQAAQDMAQINLAVSHATENIRQEATSSVQSSKTLIISLSIAIILILIMAGYYALRMIRPLTSLARTANQLAQGDISSTPYPVKTQDEIGILAVSFRNMVTYVQNIANVTEQIAEGNLQVNVQPRSPKDVLNTSLQKLVIYIQEVAQIMHKISQKDLNVTVTPKSEQDVLNTSLQHMVQNLQSMMDEIGQQNWIKDGLNQLNMELSGGLSLREVCDRATSFIARYLQAGQGVLYIYHAQEERLQLQGTFAFAERDEVSDEYRLGEGLIGQVALERKAILLKHPSRAESVISTGTFDGAPLQTYTFPLVHENELFGVAELASFEPFDDLKQEFLQEVTRIIAMAIFSAIQRERVQTLLRNSQE</sequence>
<keyword evidence="1" id="KW-0812">Transmembrane</keyword>
<dbReference type="GO" id="GO:0007165">
    <property type="term" value="P:signal transduction"/>
    <property type="evidence" value="ECO:0007669"/>
    <property type="project" value="InterPro"/>
</dbReference>
<dbReference type="SUPFAM" id="SSF55781">
    <property type="entry name" value="GAF domain-like"/>
    <property type="match status" value="1"/>
</dbReference>
<feature type="transmembrane region" description="Helical" evidence="1">
    <location>
        <begin position="296"/>
        <end position="316"/>
    </location>
</feature>
<dbReference type="InterPro" id="IPR003660">
    <property type="entry name" value="HAMP_dom"/>
</dbReference>
<dbReference type="Pfam" id="PF13185">
    <property type="entry name" value="GAF_2"/>
    <property type="match status" value="1"/>
</dbReference>
<dbReference type="Gene3D" id="6.10.340.10">
    <property type="match status" value="1"/>
</dbReference>
<dbReference type="PROSITE" id="PS50885">
    <property type="entry name" value="HAMP"/>
    <property type="match status" value="1"/>
</dbReference>
<dbReference type="HOGENOM" id="CLU_438483_0_0_0"/>
<dbReference type="PANTHER" id="PTHR32089">
    <property type="entry name" value="METHYL-ACCEPTING CHEMOTAXIS PROTEIN MCPB"/>
    <property type="match status" value="1"/>
</dbReference>
<dbReference type="SMART" id="SM00304">
    <property type="entry name" value="HAMP"/>
    <property type="match status" value="2"/>
</dbReference>
<dbReference type="Pfam" id="PF00672">
    <property type="entry name" value="HAMP"/>
    <property type="match status" value="1"/>
</dbReference>
<dbReference type="Proteomes" id="UP000030661">
    <property type="component" value="Unassembled WGS sequence"/>
</dbReference>
<evidence type="ECO:0000259" key="2">
    <source>
        <dbReference type="PROSITE" id="PS50885"/>
    </source>
</evidence>
<evidence type="ECO:0000313" key="4">
    <source>
        <dbReference type="Proteomes" id="UP000030661"/>
    </source>
</evidence>
<evidence type="ECO:0000313" key="3">
    <source>
        <dbReference type="EMBL" id="GAK57944.1"/>
    </source>
</evidence>
<evidence type="ECO:0000256" key="1">
    <source>
        <dbReference type="SAM" id="Phobius"/>
    </source>
</evidence>
<proteinExistence type="predicted"/>
<dbReference type="Gene3D" id="3.30.450.40">
    <property type="match status" value="1"/>
</dbReference>
<dbReference type="InterPro" id="IPR003018">
    <property type="entry name" value="GAF"/>
</dbReference>
<dbReference type="eggNOG" id="COG2203">
    <property type="taxonomic scope" value="Bacteria"/>
</dbReference>
<organism evidence="3 4">
    <name type="scientific">Vecturithrix granuli</name>
    <dbReference type="NCBI Taxonomy" id="1499967"/>
    <lineage>
        <taxon>Bacteria</taxon>
        <taxon>Candidatus Moduliflexota</taxon>
        <taxon>Candidatus Vecturitrichia</taxon>
        <taxon>Candidatus Vecturitrichales</taxon>
        <taxon>Candidatus Vecturitrichaceae</taxon>
        <taxon>Candidatus Vecturithrix</taxon>
    </lineage>
</organism>
<gene>
    <name evidence="3" type="ORF">U27_04916</name>
</gene>
<feature type="domain" description="HAMP" evidence="2">
    <location>
        <begin position="316"/>
        <end position="369"/>
    </location>
</feature>
<keyword evidence="1" id="KW-0472">Membrane</keyword>